<keyword evidence="3 10" id="KW-0548">Nucleotidyltransferase</keyword>
<organism evidence="12 13">
    <name type="scientific">Iamia majanohamensis</name>
    <dbReference type="NCBI Taxonomy" id="467976"/>
    <lineage>
        <taxon>Bacteria</taxon>
        <taxon>Bacillati</taxon>
        <taxon>Actinomycetota</taxon>
        <taxon>Acidimicrobiia</taxon>
        <taxon>Acidimicrobiales</taxon>
        <taxon>Iamiaceae</taxon>
        <taxon>Iamia</taxon>
    </lineage>
</organism>
<keyword evidence="6 10" id="KW-0067">ATP-binding</keyword>
<evidence type="ECO:0000256" key="8">
    <source>
        <dbReference type="ARBA" id="ARBA00023125"/>
    </source>
</evidence>
<reference evidence="12" key="1">
    <citation type="submission" date="2023-01" db="EMBL/GenBank/DDBJ databases">
        <title>The diversity of Class Acidimicrobiia in South China Sea sediment environments and the proposal of Iamia marina sp. nov., a novel species of the genus Iamia.</title>
        <authorList>
            <person name="He Y."/>
            <person name="Tian X."/>
        </authorList>
    </citation>
    <scope>NUCLEOTIDE SEQUENCE</scope>
    <source>
        <strain evidence="12">DSM 19957</strain>
    </source>
</reference>
<evidence type="ECO:0000256" key="7">
    <source>
        <dbReference type="ARBA" id="ARBA00022842"/>
    </source>
</evidence>
<sequence length="357" mass="38881">MSAADRQAMLDALALLSPGTPLRDGLDRILQAGMGALIVVGDGPPVLNICSGGFLLDAAYSPQRLSELSKMDGAIVLAPDASRIARANVHLVPNPSVATTETGTRHRTAERVGRSINVPVISVSQRMNVISVYVGDEKHQIDPVPRVIARANQAVQTLERYKTRLDEVSVALSALEVEDLVTLRDVVTVLQRTEMVARIAAEIEGYIVELGDDGRLVRLQLEELTASMGDDRRLVVRDYFHEEDSWHLAQALGALADLSDDELVDLRRVASAVHLADGPPDLDQSMSPRGYRLLARIPRLPENVIEAIVDQFGDLQKILRAALDDLDEVAGVGKLRARAVKDGLSRMAEASILDRYN</sequence>
<accession>A0AAE9Y6T6</accession>
<dbReference type="InterPro" id="IPR003390">
    <property type="entry name" value="DNA_integrity_scan_DisA_N"/>
</dbReference>
<dbReference type="Gene3D" id="3.40.1700.10">
    <property type="entry name" value="DNA integrity scanning protein, DisA, N-terminal domain"/>
    <property type="match status" value="1"/>
</dbReference>
<dbReference type="Gene3D" id="1.10.150.20">
    <property type="entry name" value="5' to 3' exonuclease, C-terminal subdomain"/>
    <property type="match status" value="1"/>
</dbReference>
<evidence type="ECO:0000313" key="12">
    <source>
        <dbReference type="EMBL" id="WCO67770.1"/>
    </source>
</evidence>
<comment type="catalytic activity">
    <reaction evidence="1 10">
        <text>2 ATP = 3',3'-c-di-AMP + 2 diphosphate</text>
        <dbReference type="Rhea" id="RHEA:35655"/>
        <dbReference type="ChEBI" id="CHEBI:30616"/>
        <dbReference type="ChEBI" id="CHEBI:33019"/>
        <dbReference type="ChEBI" id="CHEBI:71500"/>
        <dbReference type="EC" id="2.7.7.85"/>
    </reaction>
</comment>
<feature type="binding site" evidence="10">
    <location>
        <position position="91"/>
    </location>
    <ligand>
        <name>ATP</name>
        <dbReference type="ChEBI" id="CHEBI:30616"/>
    </ligand>
</feature>
<evidence type="ECO:0000256" key="9">
    <source>
        <dbReference type="ARBA" id="ARBA00023204"/>
    </source>
</evidence>
<gene>
    <name evidence="10 12" type="primary">disA</name>
    <name evidence="12" type="ORF">PO878_03405</name>
</gene>
<dbReference type="HAMAP" id="MF_01438">
    <property type="entry name" value="DisA"/>
    <property type="match status" value="1"/>
</dbReference>
<comment type="subunit">
    <text evidence="10">Homooctamer.</text>
</comment>
<keyword evidence="2 10" id="KW-0808">Transferase</keyword>
<feature type="binding site" evidence="10">
    <location>
        <position position="73"/>
    </location>
    <ligand>
        <name>ATP</name>
        <dbReference type="ChEBI" id="CHEBI:30616"/>
    </ligand>
</feature>
<evidence type="ECO:0000256" key="10">
    <source>
        <dbReference type="HAMAP-Rule" id="MF_01438"/>
    </source>
</evidence>
<dbReference type="KEGG" id="ima:PO878_03405"/>
<comment type="similarity">
    <text evidence="10">Belongs to the DisA family.</text>
</comment>
<dbReference type="Pfam" id="PF10635">
    <property type="entry name" value="DisA-linker"/>
    <property type="match status" value="1"/>
</dbReference>
<keyword evidence="13" id="KW-1185">Reference proteome</keyword>
<evidence type="ECO:0000256" key="1">
    <source>
        <dbReference type="ARBA" id="ARBA00000877"/>
    </source>
</evidence>
<dbReference type="Gene3D" id="1.20.1260.110">
    <property type="entry name" value="DNA integrity scanning linker region"/>
    <property type="match status" value="1"/>
</dbReference>
<dbReference type="InterPro" id="IPR023763">
    <property type="entry name" value="DNA_integrity_scanning_protein"/>
</dbReference>
<dbReference type="PANTHER" id="PTHR34185">
    <property type="entry name" value="DIADENYLATE CYCLASE"/>
    <property type="match status" value="1"/>
</dbReference>
<dbReference type="InterPro" id="IPR036888">
    <property type="entry name" value="DNA_integrity_DisA_N_sf"/>
</dbReference>
<evidence type="ECO:0000259" key="11">
    <source>
        <dbReference type="PROSITE" id="PS51794"/>
    </source>
</evidence>
<dbReference type="PANTHER" id="PTHR34185:SF3">
    <property type="entry name" value="DNA INTEGRITY SCANNING PROTEIN DISA"/>
    <property type="match status" value="1"/>
</dbReference>
<keyword evidence="9 10" id="KW-0234">DNA repair</keyword>
<dbReference type="SUPFAM" id="SSF47781">
    <property type="entry name" value="RuvA domain 2-like"/>
    <property type="match status" value="1"/>
</dbReference>
<protein>
    <recommendedName>
        <fullName evidence="10">DNA integrity scanning protein DisA</fullName>
    </recommendedName>
    <alternativeName>
        <fullName evidence="10">Cyclic di-AMP synthase</fullName>
        <shortName evidence="10">c-di-AMP synthase</shortName>
    </alternativeName>
    <alternativeName>
        <fullName evidence="10">Diadenylate cyclase</fullName>
        <ecNumber evidence="10">2.7.7.85</ecNumber>
    </alternativeName>
</protein>
<proteinExistence type="inferred from homology"/>
<dbReference type="GO" id="GO:0106408">
    <property type="term" value="F:diadenylate cyclase activity"/>
    <property type="evidence" value="ECO:0007669"/>
    <property type="project" value="UniProtKB-EC"/>
</dbReference>
<feature type="binding site" evidence="10">
    <location>
        <begin position="104"/>
        <end position="108"/>
    </location>
    <ligand>
        <name>ATP</name>
        <dbReference type="ChEBI" id="CHEBI:30616"/>
    </ligand>
</feature>
<dbReference type="InterPro" id="IPR050338">
    <property type="entry name" value="DisA"/>
</dbReference>
<dbReference type="InterPro" id="IPR018906">
    <property type="entry name" value="DNA_integrity_scan_DisA_link"/>
</dbReference>
<dbReference type="Pfam" id="PF02457">
    <property type="entry name" value="DAC"/>
    <property type="match status" value="1"/>
</dbReference>
<keyword evidence="8 10" id="KW-0238">DNA-binding</keyword>
<dbReference type="EMBL" id="CP116942">
    <property type="protein sequence ID" value="WCO67770.1"/>
    <property type="molecule type" value="Genomic_DNA"/>
</dbReference>
<dbReference type="AlphaFoldDB" id="A0AAE9Y6T6"/>
<keyword evidence="5 10" id="KW-0227">DNA damage</keyword>
<evidence type="ECO:0000313" key="13">
    <source>
        <dbReference type="Proteomes" id="UP001216390"/>
    </source>
</evidence>
<name>A0AAE9Y6T6_9ACTN</name>
<dbReference type="GO" id="GO:0003677">
    <property type="term" value="F:DNA binding"/>
    <property type="evidence" value="ECO:0007669"/>
    <property type="project" value="UniProtKB-UniRule"/>
</dbReference>
<evidence type="ECO:0000256" key="2">
    <source>
        <dbReference type="ARBA" id="ARBA00022679"/>
    </source>
</evidence>
<comment type="cofactor">
    <cofactor evidence="10">
        <name>Mg(2+)</name>
        <dbReference type="ChEBI" id="CHEBI:18420"/>
    </cofactor>
</comment>
<dbReference type="SUPFAM" id="SSF143597">
    <property type="entry name" value="YojJ-like"/>
    <property type="match status" value="1"/>
</dbReference>
<dbReference type="PROSITE" id="PS51794">
    <property type="entry name" value="DAC"/>
    <property type="match status" value="1"/>
</dbReference>
<dbReference type="EC" id="2.7.7.85" evidence="10"/>
<dbReference type="Proteomes" id="UP001216390">
    <property type="component" value="Chromosome"/>
</dbReference>
<dbReference type="GO" id="GO:0004016">
    <property type="term" value="F:adenylate cyclase activity"/>
    <property type="evidence" value="ECO:0007669"/>
    <property type="project" value="TreeGrafter"/>
</dbReference>
<dbReference type="InterPro" id="IPR010994">
    <property type="entry name" value="RuvA_2-like"/>
</dbReference>
<dbReference type="GO" id="GO:0005524">
    <property type="term" value="F:ATP binding"/>
    <property type="evidence" value="ECO:0007669"/>
    <property type="project" value="UniProtKB-UniRule"/>
</dbReference>
<keyword evidence="4 10" id="KW-0547">Nucleotide-binding</keyword>
<evidence type="ECO:0000256" key="5">
    <source>
        <dbReference type="ARBA" id="ARBA00022763"/>
    </source>
</evidence>
<dbReference type="NCBIfam" id="NF010009">
    <property type="entry name" value="PRK13482.1"/>
    <property type="match status" value="1"/>
</dbReference>
<dbReference type="GO" id="GO:0006281">
    <property type="term" value="P:DNA repair"/>
    <property type="evidence" value="ECO:0007669"/>
    <property type="project" value="UniProtKB-UniRule"/>
</dbReference>
<feature type="domain" description="DAC" evidence="11">
    <location>
        <begin position="6"/>
        <end position="146"/>
    </location>
</feature>
<evidence type="ECO:0000256" key="4">
    <source>
        <dbReference type="ARBA" id="ARBA00022741"/>
    </source>
</evidence>
<comment type="function">
    <text evidence="10">Has also diadenylate cyclase activity, catalyzing the condensation of 2 ATP molecules into cyclic di-AMP (c-di-AMP). c-di-AMP likely acts as a signaling molecule that may couple DNA integrity with a cellular process.</text>
</comment>
<dbReference type="RefSeq" id="WP_272737290.1">
    <property type="nucleotide sequence ID" value="NZ_CP116942.1"/>
</dbReference>
<evidence type="ECO:0000256" key="6">
    <source>
        <dbReference type="ARBA" id="ARBA00022840"/>
    </source>
</evidence>
<evidence type="ECO:0000256" key="3">
    <source>
        <dbReference type="ARBA" id="ARBA00022695"/>
    </source>
</evidence>
<comment type="function">
    <text evidence="10">Participates in a DNA-damage check-point. DisA forms globular foci that rapidly scan along the chromosomes searching for lesions.</text>
</comment>
<keyword evidence="7 10" id="KW-0460">Magnesium</keyword>
<dbReference type="InterPro" id="IPR038331">
    <property type="entry name" value="DisA_sf"/>
</dbReference>